<sequence>MSVSLLFGGSFRGWVMARYCQDSKPGLPSRVLATWETKNTLPK</sequence>
<organism evidence="1">
    <name type="scientific">Rhizophora mucronata</name>
    <name type="common">Asiatic mangrove</name>
    <dbReference type="NCBI Taxonomy" id="61149"/>
    <lineage>
        <taxon>Eukaryota</taxon>
        <taxon>Viridiplantae</taxon>
        <taxon>Streptophyta</taxon>
        <taxon>Embryophyta</taxon>
        <taxon>Tracheophyta</taxon>
        <taxon>Spermatophyta</taxon>
        <taxon>Magnoliopsida</taxon>
        <taxon>eudicotyledons</taxon>
        <taxon>Gunneridae</taxon>
        <taxon>Pentapetalae</taxon>
        <taxon>rosids</taxon>
        <taxon>fabids</taxon>
        <taxon>Malpighiales</taxon>
        <taxon>Rhizophoraceae</taxon>
        <taxon>Rhizophora</taxon>
    </lineage>
</organism>
<protein>
    <submittedName>
        <fullName evidence="1">Uncharacterized protein</fullName>
    </submittedName>
</protein>
<accession>A0A2P2N4L6</accession>
<reference evidence="1" key="1">
    <citation type="submission" date="2018-02" db="EMBL/GenBank/DDBJ databases">
        <title>Rhizophora mucronata_Transcriptome.</title>
        <authorList>
            <person name="Meera S.P."/>
            <person name="Sreeshan A."/>
            <person name="Augustine A."/>
        </authorList>
    </citation>
    <scope>NUCLEOTIDE SEQUENCE</scope>
    <source>
        <tissue evidence="1">Leaf</tissue>
    </source>
</reference>
<evidence type="ECO:0000313" key="1">
    <source>
        <dbReference type="EMBL" id="MBX37451.1"/>
    </source>
</evidence>
<dbReference type="AlphaFoldDB" id="A0A2P2N4L6"/>
<proteinExistence type="predicted"/>
<dbReference type="EMBL" id="GGEC01056967">
    <property type="protein sequence ID" value="MBX37451.1"/>
    <property type="molecule type" value="Transcribed_RNA"/>
</dbReference>
<name>A0A2P2N4L6_RHIMU</name>